<dbReference type="PANTHER" id="PTHR35043:SF7">
    <property type="entry name" value="TRANSCRIPTION FACTOR DOMAIN-CONTAINING PROTEIN"/>
    <property type="match status" value="1"/>
</dbReference>
<dbReference type="PANTHER" id="PTHR35043">
    <property type="entry name" value="TRANSCRIPTION FACTOR DOMAIN-CONTAINING PROTEIN"/>
    <property type="match status" value="1"/>
</dbReference>
<evidence type="ECO:0000256" key="1">
    <source>
        <dbReference type="SAM" id="Phobius"/>
    </source>
</evidence>
<protein>
    <submittedName>
        <fullName evidence="2">Uncharacterized protein</fullName>
    </submittedName>
</protein>
<gene>
    <name evidence="2" type="ORF">BU26DRAFT_498525</name>
</gene>
<keyword evidence="1" id="KW-0472">Membrane</keyword>
<dbReference type="AlphaFoldDB" id="A0A6A6J2R4"/>
<keyword evidence="1" id="KW-1133">Transmembrane helix</keyword>
<reference evidence="2" key="1">
    <citation type="journal article" date="2020" name="Stud. Mycol.">
        <title>101 Dothideomycetes genomes: a test case for predicting lifestyles and emergence of pathogens.</title>
        <authorList>
            <person name="Haridas S."/>
            <person name="Albert R."/>
            <person name="Binder M."/>
            <person name="Bloem J."/>
            <person name="Labutti K."/>
            <person name="Salamov A."/>
            <person name="Andreopoulos B."/>
            <person name="Baker S."/>
            <person name="Barry K."/>
            <person name="Bills G."/>
            <person name="Bluhm B."/>
            <person name="Cannon C."/>
            <person name="Castanera R."/>
            <person name="Culley D."/>
            <person name="Daum C."/>
            <person name="Ezra D."/>
            <person name="Gonzalez J."/>
            <person name="Henrissat B."/>
            <person name="Kuo A."/>
            <person name="Liang C."/>
            <person name="Lipzen A."/>
            <person name="Lutzoni F."/>
            <person name="Magnuson J."/>
            <person name="Mondo S."/>
            <person name="Nolan M."/>
            <person name="Ohm R."/>
            <person name="Pangilinan J."/>
            <person name="Park H.-J."/>
            <person name="Ramirez L."/>
            <person name="Alfaro M."/>
            <person name="Sun H."/>
            <person name="Tritt A."/>
            <person name="Yoshinaga Y."/>
            <person name="Zwiers L.-H."/>
            <person name="Turgeon B."/>
            <person name="Goodwin S."/>
            <person name="Spatafora J."/>
            <person name="Crous P."/>
            <person name="Grigoriev I."/>
        </authorList>
    </citation>
    <scope>NUCLEOTIDE SEQUENCE</scope>
    <source>
        <strain evidence="2">CBS 122368</strain>
    </source>
</reference>
<dbReference type="RefSeq" id="XP_033690747.1">
    <property type="nucleotide sequence ID" value="XM_033826343.1"/>
</dbReference>
<feature type="transmembrane region" description="Helical" evidence="1">
    <location>
        <begin position="74"/>
        <end position="93"/>
    </location>
</feature>
<name>A0A6A6J2R4_9PLEO</name>
<dbReference type="Proteomes" id="UP000800094">
    <property type="component" value="Unassembled WGS sequence"/>
</dbReference>
<proteinExistence type="predicted"/>
<keyword evidence="1" id="KW-0812">Transmembrane</keyword>
<dbReference type="GeneID" id="54579673"/>
<dbReference type="OrthoDB" id="9451547at2759"/>
<feature type="transmembrane region" description="Helical" evidence="1">
    <location>
        <begin position="335"/>
        <end position="353"/>
    </location>
</feature>
<evidence type="ECO:0000313" key="2">
    <source>
        <dbReference type="EMBL" id="KAF2255743.1"/>
    </source>
</evidence>
<evidence type="ECO:0000313" key="3">
    <source>
        <dbReference type="Proteomes" id="UP000800094"/>
    </source>
</evidence>
<dbReference type="EMBL" id="ML987189">
    <property type="protein sequence ID" value="KAF2255743.1"/>
    <property type="molecule type" value="Genomic_DNA"/>
</dbReference>
<keyword evidence="3" id="KW-1185">Reference proteome</keyword>
<sequence>MLETFATQCSLPSNAVNFDSAPNVRGTLDILWTCLTILILCTWSIQHLSVPPQVFPRTKSQWFRRTLFLARRKAIWMLITLLAPEFTFGLALADLLSAGSNVKDLKGYADEDGVPWTYAHACFADTGGIVIYFPPDLNNAAEPTSEPMDSHVLSASEFFSNSARDGGRGTSLRCHLQHNEIRPEELVEPTQARGNSMKNMASIPGEDDFISETRPTRNASKFAKYGDIIWHGHPTNKELAKEAFKEYRSQNDGSVGRTDQEWLANSQGDIWVLDGTQLTLARQANFVDLPYLTADYLDDRNKGDAIVKTLALVQVLWLTIQLIVQKTRNLPSAQLEIVTLAFAVLAGITYALLWKKPQDAKTPVYIPAKRFPNPRELVKLAEACPRHWTGGNTVWMLNGCMHYGDSHSFLSRLSFYGGGGLGDHFDEQIQGMGFVGGWA</sequence>
<accession>A0A6A6J2R4</accession>
<organism evidence="2 3">
    <name type="scientific">Trematosphaeria pertusa</name>
    <dbReference type="NCBI Taxonomy" id="390896"/>
    <lineage>
        <taxon>Eukaryota</taxon>
        <taxon>Fungi</taxon>
        <taxon>Dikarya</taxon>
        <taxon>Ascomycota</taxon>
        <taxon>Pezizomycotina</taxon>
        <taxon>Dothideomycetes</taxon>
        <taxon>Pleosporomycetidae</taxon>
        <taxon>Pleosporales</taxon>
        <taxon>Massarineae</taxon>
        <taxon>Trematosphaeriaceae</taxon>
        <taxon>Trematosphaeria</taxon>
    </lineage>
</organism>